<keyword evidence="2" id="KW-1185">Reference proteome</keyword>
<accession>A0A0D9ZGD0</accession>
<dbReference type="Proteomes" id="UP000026961">
    <property type="component" value="Chromosome 4"/>
</dbReference>
<evidence type="ECO:0000313" key="2">
    <source>
        <dbReference type="Proteomes" id="UP000026961"/>
    </source>
</evidence>
<reference evidence="1" key="2">
    <citation type="submission" date="2018-05" db="EMBL/GenBank/DDBJ databases">
        <title>OgluRS3 (Oryza glumaepatula Reference Sequence Version 3).</title>
        <authorList>
            <person name="Zhang J."/>
            <person name="Kudrna D."/>
            <person name="Lee S."/>
            <person name="Talag J."/>
            <person name="Welchert J."/>
            <person name="Wing R.A."/>
        </authorList>
    </citation>
    <scope>NUCLEOTIDE SEQUENCE [LARGE SCALE GENOMIC DNA]</scope>
</reference>
<proteinExistence type="predicted"/>
<organism evidence="1">
    <name type="scientific">Oryza glumipatula</name>
    <dbReference type="NCBI Taxonomy" id="40148"/>
    <lineage>
        <taxon>Eukaryota</taxon>
        <taxon>Viridiplantae</taxon>
        <taxon>Streptophyta</taxon>
        <taxon>Embryophyta</taxon>
        <taxon>Tracheophyta</taxon>
        <taxon>Spermatophyta</taxon>
        <taxon>Magnoliopsida</taxon>
        <taxon>Liliopsida</taxon>
        <taxon>Poales</taxon>
        <taxon>Poaceae</taxon>
        <taxon>BOP clade</taxon>
        <taxon>Oryzoideae</taxon>
        <taxon>Oryzeae</taxon>
        <taxon>Oryzinae</taxon>
        <taxon>Oryza</taxon>
    </lineage>
</organism>
<dbReference type="EnsemblPlants" id="OGLUM04G00390.1">
    <property type="protein sequence ID" value="OGLUM04G00390.1"/>
    <property type="gene ID" value="OGLUM04G00390"/>
</dbReference>
<protein>
    <submittedName>
        <fullName evidence="1">Uncharacterized protein</fullName>
    </submittedName>
</protein>
<dbReference type="AlphaFoldDB" id="A0A0D9ZGD0"/>
<name>A0A0D9ZGD0_9ORYZ</name>
<evidence type="ECO:0000313" key="1">
    <source>
        <dbReference type="EnsemblPlants" id="OGLUM04G00390.1"/>
    </source>
</evidence>
<dbReference type="Gramene" id="OGLUM04G00390.1">
    <property type="protein sequence ID" value="OGLUM04G00390.1"/>
    <property type="gene ID" value="OGLUM04G00390"/>
</dbReference>
<dbReference type="HOGENOM" id="CLU_2562290_0_0_1"/>
<reference evidence="1" key="1">
    <citation type="submission" date="2015-04" db="UniProtKB">
        <authorList>
            <consortium name="EnsemblPlants"/>
        </authorList>
    </citation>
    <scope>IDENTIFICATION</scope>
</reference>
<sequence length="82" mass="9283">MRGEKNLTSSGEPIRLAFDGKTLPVHYEASQPNTICTARLASCFIKPHYQQNGCIDEIAVPCMRRTWELHPRWDNHDAASIS</sequence>